<feature type="region of interest" description="Disordered" evidence="1">
    <location>
        <begin position="1"/>
        <end position="74"/>
    </location>
</feature>
<proteinExistence type="predicted"/>
<evidence type="ECO:0000256" key="1">
    <source>
        <dbReference type="SAM" id="MobiDB-lite"/>
    </source>
</evidence>
<gene>
    <name evidence="2" type="ORF">LMH87_009584</name>
</gene>
<dbReference type="Proteomes" id="UP001144673">
    <property type="component" value="Chromosome 5"/>
</dbReference>
<reference evidence="2" key="1">
    <citation type="journal article" date="2023" name="Access Microbiol">
        <title>De-novo genome assembly for Akanthomyces muscarius, a biocontrol agent of insect agricultural pests.</title>
        <authorList>
            <person name="Erdos Z."/>
            <person name="Studholme D.J."/>
            <person name="Raymond B."/>
            <person name="Sharma M."/>
        </authorList>
    </citation>
    <scope>NUCLEOTIDE SEQUENCE</scope>
    <source>
        <strain evidence="2">Ve6</strain>
    </source>
</reference>
<evidence type="ECO:0000313" key="3">
    <source>
        <dbReference type="Proteomes" id="UP001144673"/>
    </source>
</evidence>
<dbReference type="RefSeq" id="XP_056053736.1">
    <property type="nucleotide sequence ID" value="XM_056196606.1"/>
</dbReference>
<organism evidence="2 3">
    <name type="scientific">Akanthomyces muscarius</name>
    <name type="common">Entomopathogenic fungus</name>
    <name type="synonym">Lecanicillium muscarium</name>
    <dbReference type="NCBI Taxonomy" id="2231603"/>
    <lineage>
        <taxon>Eukaryota</taxon>
        <taxon>Fungi</taxon>
        <taxon>Dikarya</taxon>
        <taxon>Ascomycota</taxon>
        <taxon>Pezizomycotina</taxon>
        <taxon>Sordariomycetes</taxon>
        <taxon>Hypocreomycetidae</taxon>
        <taxon>Hypocreales</taxon>
        <taxon>Cordycipitaceae</taxon>
        <taxon>Akanthomyces</taxon>
    </lineage>
</organism>
<evidence type="ECO:0000313" key="2">
    <source>
        <dbReference type="EMBL" id="KAJ4153078.1"/>
    </source>
</evidence>
<dbReference type="GeneID" id="80896743"/>
<comment type="caution">
    <text evidence="2">The sequence shown here is derived from an EMBL/GenBank/DDBJ whole genome shotgun (WGS) entry which is preliminary data.</text>
</comment>
<name>A0A9W8QBM7_AKAMU</name>
<protein>
    <submittedName>
        <fullName evidence="2">Uncharacterized protein</fullName>
    </submittedName>
</protein>
<accession>A0A9W8QBM7</accession>
<sequence>MSSTARQTPPPAKSDEFSDTGESLQVLDASELNETAVSLSETAPEPVSAPVAPSGAATAESTAASWDSRDPEHASEQLLDHPMYHADAQQTVIAEQLNLAAAPLEGSPFNLAAATPALANWGVAQSWSTSYTHIVYSNTDGNHQAGNSHMLEWSRQVSGTVLAAGHGPATLLDPAGMHLDPNFHSAAATNSAMEPLGSFGLNNEAATPGTEYVNMPNEDVESPGNVAALPLDMWSPVDLPEPTLPPGVQVWQNRRFAYVFYMTFPQA</sequence>
<keyword evidence="3" id="KW-1185">Reference proteome</keyword>
<dbReference type="EMBL" id="JAJHUN010000008">
    <property type="protein sequence ID" value="KAJ4153078.1"/>
    <property type="molecule type" value="Genomic_DNA"/>
</dbReference>
<feature type="compositionally biased region" description="Low complexity" evidence="1">
    <location>
        <begin position="41"/>
        <end position="65"/>
    </location>
</feature>
<dbReference type="AlphaFoldDB" id="A0A9W8QBM7"/>
<dbReference type="KEGG" id="amus:LMH87_009584"/>